<feature type="transmembrane region" description="Helical" evidence="9">
    <location>
        <begin position="114"/>
        <end position="138"/>
    </location>
</feature>
<evidence type="ECO:0000256" key="7">
    <source>
        <dbReference type="ARBA" id="ARBA00049119"/>
    </source>
</evidence>
<evidence type="ECO:0000256" key="1">
    <source>
        <dbReference type="ARBA" id="ARBA00004141"/>
    </source>
</evidence>
<comment type="catalytic activity">
    <reaction evidence="7">
        <text>myo-inositol(out) + H(+)(out) = myo-inositol(in) + H(+)(in)</text>
        <dbReference type="Rhea" id="RHEA:60364"/>
        <dbReference type="ChEBI" id="CHEBI:15378"/>
        <dbReference type="ChEBI" id="CHEBI:17268"/>
    </reaction>
</comment>
<feature type="transmembrane region" description="Helical" evidence="9">
    <location>
        <begin position="180"/>
        <end position="203"/>
    </location>
</feature>
<evidence type="ECO:0000256" key="5">
    <source>
        <dbReference type="ARBA" id="ARBA00022989"/>
    </source>
</evidence>
<evidence type="ECO:0000256" key="4">
    <source>
        <dbReference type="ARBA" id="ARBA00022692"/>
    </source>
</evidence>
<keyword evidence="5 9" id="KW-1133">Transmembrane helix</keyword>
<feature type="transmembrane region" description="Helical" evidence="9">
    <location>
        <begin position="308"/>
        <end position="329"/>
    </location>
</feature>
<dbReference type="CDD" id="cd17356">
    <property type="entry name" value="MFS_HXT"/>
    <property type="match status" value="1"/>
</dbReference>
<dbReference type="FunFam" id="1.20.1250.20:FF:000134">
    <property type="entry name" value="MFS sugar transporter protein"/>
    <property type="match status" value="1"/>
</dbReference>
<dbReference type="InterPro" id="IPR003663">
    <property type="entry name" value="Sugar/inositol_transpt"/>
</dbReference>
<proteinExistence type="inferred from homology"/>
<accession>A0A0F7SJM4</accession>
<dbReference type="PROSITE" id="PS50850">
    <property type="entry name" value="MFS"/>
    <property type="match status" value="1"/>
</dbReference>
<dbReference type="GO" id="GO:0016020">
    <property type="term" value="C:membrane"/>
    <property type="evidence" value="ECO:0007669"/>
    <property type="project" value="UniProtKB-SubCell"/>
</dbReference>
<comment type="subcellular location">
    <subcellularLocation>
        <location evidence="1">Membrane</location>
        <topology evidence="1">Multi-pass membrane protein</topology>
    </subcellularLocation>
</comment>
<dbReference type="PANTHER" id="PTHR48022">
    <property type="entry name" value="PLASTIDIC GLUCOSE TRANSPORTER 4"/>
    <property type="match status" value="1"/>
</dbReference>
<feature type="transmembrane region" description="Helical" evidence="9">
    <location>
        <begin position="91"/>
        <end position="108"/>
    </location>
</feature>
<feature type="transmembrane region" description="Helical" evidence="9">
    <location>
        <begin position="59"/>
        <end position="79"/>
    </location>
</feature>
<protein>
    <submittedName>
        <fullName evidence="11">General substrate transporter</fullName>
    </submittedName>
</protein>
<dbReference type="EMBL" id="LN483249">
    <property type="protein sequence ID" value="CDZ97853.1"/>
    <property type="molecule type" value="Genomic_DNA"/>
</dbReference>
<comment type="similarity">
    <text evidence="2 8">Belongs to the major facilitator superfamily. Sugar transporter (TC 2.A.1.1) family.</text>
</comment>
<sequence>MAPLNLMANKRVVVFCLFVAFGGFLFGYDIGVLAGLLIQPDFIMRFGEDDGTGTYFLSANRQSIITSLLSAGTFFGALSQAFTSDRFGRKGSIFIWSAIFTVGVAIQTGSECSLVQITVGRFVAGLGVGAMSAIVPLYNGEAAPKALRGFLLVFYQVQIITGIFISYILVYAVHKVPGSAAWRVPVGLQLLFGLILCGGILFLPESPRLLLGKGREEEARKAISLLNNCSIDDPTVQEEIDDLNYGLAEENEGGKATWLECFSTRNVLWKRTLNGIMLQFIQQLNGQNFYYYYGPTFFKNSGTELDSYQIQLILGAVSLIATFPSLWLIDRMGRRKMLLWGAVLEASCALIAGLAGHFTAADPGAALTSKNRAGGGVLIAFAVLHIMLFSLLWGPTPWVYLGESFPLRVRPKAIALGTASNWFWNFMLSYFSPKIAAQIGPLILLVFTGVLIFGTFYVYFMVPETKGLSLEEVDAMWQSGVKPWNSTKWVPPAHLSEETIKNEKGEVVHVEKKKRAPVMFH</sequence>
<keyword evidence="4 9" id="KW-0812">Transmembrane</keyword>
<evidence type="ECO:0000259" key="10">
    <source>
        <dbReference type="PROSITE" id="PS50850"/>
    </source>
</evidence>
<name>A0A0F7SJM4_PHARH</name>
<evidence type="ECO:0000256" key="9">
    <source>
        <dbReference type="SAM" id="Phobius"/>
    </source>
</evidence>
<dbReference type="InterPro" id="IPR005829">
    <property type="entry name" value="Sugar_transporter_CS"/>
</dbReference>
<feature type="transmembrane region" description="Helical" evidence="9">
    <location>
        <begin position="439"/>
        <end position="460"/>
    </location>
</feature>
<dbReference type="InterPro" id="IPR020846">
    <property type="entry name" value="MFS_dom"/>
</dbReference>
<feature type="domain" description="Major facilitator superfamily (MFS) profile" evidence="10">
    <location>
        <begin position="15"/>
        <end position="466"/>
    </location>
</feature>
<evidence type="ECO:0000256" key="3">
    <source>
        <dbReference type="ARBA" id="ARBA00022448"/>
    </source>
</evidence>
<feature type="transmembrane region" description="Helical" evidence="9">
    <location>
        <begin position="338"/>
        <end position="358"/>
    </location>
</feature>
<evidence type="ECO:0000256" key="8">
    <source>
        <dbReference type="RuleBase" id="RU003346"/>
    </source>
</evidence>
<dbReference type="InterPro" id="IPR050360">
    <property type="entry name" value="MFS_Sugar_Transporters"/>
</dbReference>
<keyword evidence="3 8" id="KW-0813">Transport</keyword>
<feature type="transmembrane region" description="Helical" evidence="9">
    <location>
        <begin position="378"/>
        <end position="401"/>
    </location>
</feature>
<organism evidence="11">
    <name type="scientific">Phaffia rhodozyma</name>
    <name type="common">Yeast</name>
    <name type="synonym">Xanthophyllomyces dendrorhous</name>
    <dbReference type="NCBI Taxonomy" id="264483"/>
    <lineage>
        <taxon>Eukaryota</taxon>
        <taxon>Fungi</taxon>
        <taxon>Dikarya</taxon>
        <taxon>Basidiomycota</taxon>
        <taxon>Agaricomycotina</taxon>
        <taxon>Tremellomycetes</taxon>
        <taxon>Cystofilobasidiales</taxon>
        <taxon>Mrakiaceae</taxon>
        <taxon>Phaffia</taxon>
    </lineage>
</organism>
<dbReference type="Gene3D" id="1.20.1250.20">
    <property type="entry name" value="MFS general substrate transporter like domains"/>
    <property type="match status" value="1"/>
</dbReference>
<reference evidence="11" key="1">
    <citation type="submission" date="2014-08" db="EMBL/GenBank/DDBJ databases">
        <authorList>
            <person name="Sharma Rahul"/>
            <person name="Thines Marco"/>
        </authorList>
    </citation>
    <scope>NUCLEOTIDE SEQUENCE</scope>
</reference>
<feature type="transmembrane region" description="Helical" evidence="9">
    <location>
        <begin position="12"/>
        <end position="39"/>
    </location>
</feature>
<dbReference type="AlphaFoldDB" id="A0A0F7SJM4"/>
<dbReference type="PROSITE" id="PS00217">
    <property type="entry name" value="SUGAR_TRANSPORT_2"/>
    <property type="match status" value="1"/>
</dbReference>
<dbReference type="InterPro" id="IPR036259">
    <property type="entry name" value="MFS_trans_sf"/>
</dbReference>
<dbReference type="PANTHER" id="PTHR48022:SF91">
    <property type="entry name" value="MAJOR FACILITATOR SUPERFAMILY (MFS) PROFILE DOMAIN-CONTAINING PROTEIN-RELATED"/>
    <property type="match status" value="1"/>
</dbReference>
<dbReference type="InterPro" id="IPR005828">
    <property type="entry name" value="MFS_sugar_transport-like"/>
</dbReference>
<dbReference type="PROSITE" id="PS00216">
    <property type="entry name" value="SUGAR_TRANSPORT_1"/>
    <property type="match status" value="1"/>
</dbReference>
<evidence type="ECO:0000313" key="11">
    <source>
        <dbReference type="EMBL" id="CDZ97853.1"/>
    </source>
</evidence>
<keyword evidence="6 9" id="KW-0472">Membrane</keyword>
<feature type="transmembrane region" description="Helical" evidence="9">
    <location>
        <begin position="150"/>
        <end position="174"/>
    </location>
</feature>
<dbReference type="GO" id="GO:0005351">
    <property type="term" value="F:carbohydrate:proton symporter activity"/>
    <property type="evidence" value="ECO:0007669"/>
    <property type="project" value="TreeGrafter"/>
</dbReference>
<dbReference type="PRINTS" id="PR00171">
    <property type="entry name" value="SUGRTRNSPORT"/>
</dbReference>
<dbReference type="NCBIfam" id="TIGR00879">
    <property type="entry name" value="SP"/>
    <property type="match status" value="1"/>
</dbReference>
<evidence type="ECO:0000256" key="6">
    <source>
        <dbReference type="ARBA" id="ARBA00023136"/>
    </source>
</evidence>
<evidence type="ECO:0000256" key="2">
    <source>
        <dbReference type="ARBA" id="ARBA00010992"/>
    </source>
</evidence>
<dbReference type="Pfam" id="PF00083">
    <property type="entry name" value="Sugar_tr"/>
    <property type="match status" value="1"/>
</dbReference>
<dbReference type="SUPFAM" id="SSF103473">
    <property type="entry name" value="MFS general substrate transporter"/>
    <property type="match status" value="1"/>
</dbReference>